<dbReference type="PANTHER" id="PTHR47249">
    <property type="entry name" value="VACUOLAR PROTEIN 8"/>
    <property type="match status" value="1"/>
</dbReference>
<dbReference type="GO" id="GO:0005774">
    <property type="term" value="C:vacuolar membrane"/>
    <property type="evidence" value="ECO:0007669"/>
    <property type="project" value="UniProtKB-SubCell"/>
</dbReference>
<dbReference type="AlphaFoldDB" id="A0AAW1PTX1"/>
<dbReference type="Pfam" id="PF00514">
    <property type="entry name" value="Arm"/>
    <property type="match status" value="1"/>
</dbReference>
<keyword evidence="5" id="KW-0472">Membrane</keyword>
<keyword evidence="6" id="KW-0449">Lipoprotein</keyword>
<sequence>MSSKAAPPPAPLNLEAALTEAVKDLDNTDIQQVAAACIAIVLLSPRLETNCACLEQATPKLIQLLSSNNQAVQKNACAALTALVTNSLPYWQLAVAHNVAQQAVSVASNAKHPDLKLNFANLLGAVAEGGEAGAKAVLKAGGADPVFELLGVKLDEALQEAGVDAVCKLATNEAVRPELSKLGAIEKLAAMLQSSSKEVAVRTLLALGMLLGDNKENQKRLASFPGAVQSLTELMRQQDDEDCRQITRGIFATLSKNDDVKAEMAAALQADTASAEAAYL</sequence>
<name>A0AAW1PTX1_9CHLO</name>
<proteinExistence type="inferred from homology"/>
<reference evidence="8 9" key="1">
    <citation type="journal article" date="2024" name="Nat. Commun.">
        <title>Phylogenomics reveals the evolutionary origins of lichenization in chlorophyte algae.</title>
        <authorList>
            <person name="Puginier C."/>
            <person name="Libourel C."/>
            <person name="Otte J."/>
            <person name="Skaloud P."/>
            <person name="Haon M."/>
            <person name="Grisel S."/>
            <person name="Petersen M."/>
            <person name="Berrin J.G."/>
            <person name="Delaux P.M."/>
            <person name="Dal Grande F."/>
            <person name="Keller J."/>
        </authorList>
    </citation>
    <scope>NUCLEOTIDE SEQUENCE [LARGE SCALE GENOMIC DNA]</scope>
    <source>
        <strain evidence="8 9">SAG 2043</strain>
    </source>
</reference>
<organism evidence="8 9">
    <name type="scientific">[Myrmecia] bisecta</name>
    <dbReference type="NCBI Taxonomy" id="41462"/>
    <lineage>
        <taxon>Eukaryota</taxon>
        <taxon>Viridiplantae</taxon>
        <taxon>Chlorophyta</taxon>
        <taxon>core chlorophytes</taxon>
        <taxon>Trebouxiophyceae</taxon>
        <taxon>Trebouxiales</taxon>
        <taxon>Trebouxiaceae</taxon>
        <taxon>Myrmecia</taxon>
    </lineage>
</organism>
<evidence type="ECO:0000256" key="4">
    <source>
        <dbReference type="ARBA" id="ARBA00022737"/>
    </source>
</evidence>
<evidence type="ECO:0000256" key="6">
    <source>
        <dbReference type="ARBA" id="ARBA00023288"/>
    </source>
</evidence>
<comment type="subcellular location">
    <subcellularLocation>
        <location evidence="1">Vacuole membrane</location>
        <topology evidence="1">Lipid-anchor</topology>
    </subcellularLocation>
</comment>
<evidence type="ECO:0000313" key="8">
    <source>
        <dbReference type="EMBL" id="KAK9811407.1"/>
    </source>
</evidence>
<dbReference type="PANTHER" id="PTHR47249:SF1">
    <property type="entry name" value="VACUOLAR PROTEIN 8"/>
    <property type="match status" value="1"/>
</dbReference>
<keyword evidence="4" id="KW-0677">Repeat</keyword>
<dbReference type="InterPro" id="IPR016024">
    <property type="entry name" value="ARM-type_fold"/>
</dbReference>
<dbReference type="GO" id="GO:0071562">
    <property type="term" value="P:nucleus-vacuole junction assembly"/>
    <property type="evidence" value="ECO:0007669"/>
    <property type="project" value="InterPro"/>
</dbReference>
<evidence type="ECO:0000313" key="9">
    <source>
        <dbReference type="Proteomes" id="UP001489004"/>
    </source>
</evidence>
<dbReference type="EMBL" id="JALJOR010000009">
    <property type="protein sequence ID" value="KAK9811407.1"/>
    <property type="molecule type" value="Genomic_DNA"/>
</dbReference>
<dbReference type="InterPro" id="IPR011989">
    <property type="entry name" value="ARM-like"/>
</dbReference>
<dbReference type="Proteomes" id="UP001489004">
    <property type="component" value="Unassembled WGS sequence"/>
</dbReference>
<evidence type="ECO:0000256" key="7">
    <source>
        <dbReference type="ARBA" id="ARBA00026209"/>
    </source>
</evidence>
<gene>
    <name evidence="8" type="ORF">WJX72_003430</name>
</gene>
<dbReference type="InterPro" id="IPR045156">
    <property type="entry name" value="Vac8"/>
</dbReference>
<evidence type="ECO:0000256" key="2">
    <source>
        <dbReference type="ARBA" id="ARBA00005462"/>
    </source>
</evidence>
<evidence type="ECO:0000256" key="3">
    <source>
        <dbReference type="ARBA" id="ARBA00022554"/>
    </source>
</evidence>
<dbReference type="SMART" id="SM00185">
    <property type="entry name" value="ARM"/>
    <property type="match status" value="4"/>
</dbReference>
<keyword evidence="9" id="KW-1185">Reference proteome</keyword>
<comment type="caution">
    <text evidence="8">The sequence shown here is derived from an EMBL/GenBank/DDBJ whole genome shotgun (WGS) entry which is preliminary data.</text>
</comment>
<dbReference type="GO" id="GO:0043495">
    <property type="term" value="F:protein-membrane adaptor activity"/>
    <property type="evidence" value="ECO:0007669"/>
    <property type="project" value="InterPro"/>
</dbReference>
<keyword evidence="3" id="KW-0926">Vacuole</keyword>
<dbReference type="SUPFAM" id="SSF48371">
    <property type="entry name" value="ARM repeat"/>
    <property type="match status" value="1"/>
</dbReference>
<dbReference type="Gene3D" id="1.25.10.10">
    <property type="entry name" value="Leucine-rich Repeat Variant"/>
    <property type="match status" value="2"/>
</dbReference>
<evidence type="ECO:0000256" key="1">
    <source>
        <dbReference type="ARBA" id="ARBA00004592"/>
    </source>
</evidence>
<dbReference type="InterPro" id="IPR000225">
    <property type="entry name" value="Armadillo"/>
</dbReference>
<comment type="similarity">
    <text evidence="2">Belongs to the beta-catenin family.</text>
</comment>
<evidence type="ECO:0000256" key="5">
    <source>
        <dbReference type="ARBA" id="ARBA00023136"/>
    </source>
</evidence>
<accession>A0AAW1PTX1</accession>
<protein>
    <recommendedName>
        <fullName evidence="7">Vacuolar protein 8</fullName>
    </recommendedName>
</protein>